<dbReference type="GO" id="GO:0004525">
    <property type="term" value="F:ribonuclease III activity"/>
    <property type="evidence" value="ECO:0007669"/>
    <property type="project" value="InterPro"/>
</dbReference>
<dbReference type="PANTHER" id="PTHR46118">
    <property type="entry name" value="PROTEIN ABHD11"/>
    <property type="match status" value="1"/>
</dbReference>
<protein>
    <recommendedName>
        <fullName evidence="10">RNase III domain-containing protein</fullName>
    </recommendedName>
</protein>
<evidence type="ECO:0000313" key="9">
    <source>
        <dbReference type="Proteomes" id="UP000182235"/>
    </source>
</evidence>
<dbReference type="Pfam" id="PF00636">
    <property type="entry name" value="Ribonuclease_3"/>
    <property type="match status" value="1"/>
</dbReference>
<dbReference type="InterPro" id="IPR014720">
    <property type="entry name" value="dsRBD_dom"/>
</dbReference>
<name>A0A1J9QGU7_9EURO</name>
<dbReference type="GO" id="GO:0005739">
    <property type="term" value="C:mitochondrion"/>
    <property type="evidence" value="ECO:0007669"/>
    <property type="project" value="TreeGrafter"/>
</dbReference>
<dbReference type="InterPro" id="IPR036389">
    <property type="entry name" value="RNase_III_sf"/>
</dbReference>
<evidence type="ECO:0000256" key="4">
    <source>
        <dbReference type="PROSITE-ProRule" id="PRU00266"/>
    </source>
</evidence>
<dbReference type="SMART" id="SM00535">
    <property type="entry name" value="RIBOc"/>
    <property type="match status" value="1"/>
</dbReference>
<reference evidence="8 9" key="1">
    <citation type="submission" date="2015-07" db="EMBL/GenBank/DDBJ databases">
        <title>Emmonsia species relationships and genome sequence.</title>
        <authorList>
            <consortium name="The Broad Institute Genomics Platform"/>
            <person name="Cuomo C.A."/>
            <person name="Munoz J.F."/>
            <person name="Imamovic A."/>
            <person name="Priest M.E."/>
            <person name="Young S."/>
            <person name="Clay O.K."/>
            <person name="McEwen J.G."/>
        </authorList>
    </citation>
    <scope>NUCLEOTIDE SEQUENCE [LARGE SCALE GENOMIC DNA]</scope>
    <source>
        <strain evidence="8 9">UAMH 9510</strain>
    </source>
</reference>
<dbReference type="Pfam" id="PF00561">
    <property type="entry name" value="Abhydrolase_1"/>
    <property type="match status" value="1"/>
</dbReference>
<dbReference type="PROSITE" id="PS50142">
    <property type="entry name" value="RNASE_3_2"/>
    <property type="match status" value="1"/>
</dbReference>
<dbReference type="ESTHER" id="9euro-a0a1j9qgu7">
    <property type="family name" value="ABHD11-Acetyl_transferase"/>
</dbReference>
<feature type="compositionally biased region" description="Basic and acidic residues" evidence="5">
    <location>
        <begin position="1"/>
        <end position="12"/>
    </location>
</feature>
<dbReference type="SUPFAM" id="SSF53474">
    <property type="entry name" value="alpha/beta-Hydrolases"/>
    <property type="match status" value="1"/>
</dbReference>
<evidence type="ECO:0000256" key="2">
    <source>
        <dbReference type="ARBA" id="ARBA00022801"/>
    </source>
</evidence>
<dbReference type="PANTHER" id="PTHR46118:SF4">
    <property type="entry name" value="PROTEIN ABHD11"/>
    <property type="match status" value="1"/>
</dbReference>
<sequence length="685" mass="76660">MDTKRKLEHDSSRAMTTGNSVKRHKGLRSPEPDTFSSSSGTSSERALKRTAKIQSRLEKLRKLTRKLLSHPEQVQAVHGSGQDVIVALAELGKAFSPTKSTPESLYYSQSPRNRLHLRSLQLHAQKALPPLPPVLDKQLQTAMFTHEGINNPTTVSLPERNYERMELLGDAYIEIIATRLVWDTFPRLPAGRLSQIRELLVKNETLAEYATLYGLDQKLLVPPDIRNQTKTWTKVKGDVFEAYVAAIILSNRENGVQLVEDWLTQLWIPKLEQIEKEKPVLRYKEELAKLIMDKGIKLSYVDEKKSASHPGGLQTFFIGVYLTGWGHKNKCLGSGTGLSKVIAGNEAARKALENPMTHRAAAAKQAFQAAKLEGEAAAAAPVHLGPALYHYLKPIETMRSRIARVCRSSYRSFSTSPGRSRAQLAYQTWPAQNDSTTIDERRNPIVFMHGLFGSKQNNRSISKALGNHLKTRIYALDLRNHGDSPHLPEHDYTTMADDVEEFIHNLKLAKPILIGHSMGAKTAMTVALRSPELISSLISVDNAPVSAKLGSQFSKYVKGMQEIEGANITKQSEADRILQQYEESLPIRQFLLTNLMRSKVDNTLKFRVPVQLLGESLDELAGFPFNASDNVKFEGPSLFIRGTKSRYVQKKSFPVIAHFFPNYKLVDVDAGHWVISENPEGFKNG</sequence>
<keyword evidence="2" id="KW-0378">Hydrolase</keyword>
<dbReference type="Gene3D" id="3.30.160.20">
    <property type="match status" value="1"/>
</dbReference>
<dbReference type="PROSITE" id="PS50137">
    <property type="entry name" value="DS_RBD"/>
    <property type="match status" value="1"/>
</dbReference>
<dbReference type="Gene3D" id="3.40.50.1820">
    <property type="entry name" value="alpha/beta hydrolase"/>
    <property type="match status" value="1"/>
</dbReference>
<proteinExistence type="inferred from homology"/>
<dbReference type="Gene3D" id="1.10.1520.10">
    <property type="entry name" value="Ribonuclease III domain"/>
    <property type="match status" value="1"/>
</dbReference>
<dbReference type="Proteomes" id="UP000182235">
    <property type="component" value="Unassembled WGS sequence"/>
</dbReference>
<dbReference type="STRING" id="1447872.A0A1J9QGU7"/>
<dbReference type="OrthoDB" id="8119704at2759"/>
<dbReference type="SUPFAM" id="SSF69065">
    <property type="entry name" value="RNase III domain-like"/>
    <property type="match status" value="1"/>
</dbReference>
<evidence type="ECO:0000256" key="1">
    <source>
        <dbReference type="ARBA" id="ARBA00008645"/>
    </source>
</evidence>
<dbReference type="FunFam" id="3.40.50.1820:FF:000039">
    <property type="entry name" value="Esterase ybfF"/>
    <property type="match status" value="1"/>
</dbReference>
<feature type="domain" description="DRBM" evidence="6">
    <location>
        <begin position="282"/>
        <end position="357"/>
    </location>
</feature>
<dbReference type="GO" id="GO:0006396">
    <property type="term" value="P:RNA processing"/>
    <property type="evidence" value="ECO:0007669"/>
    <property type="project" value="InterPro"/>
</dbReference>
<dbReference type="InterPro" id="IPR000073">
    <property type="entry name" value="AB_hydrolase_1"/>
</dbReference>
<dbReference type="VEuPathDB" id="FungiDB:AJ78_04573"/>
<dbReference type="InterPro" id="IPR029058">
    <property type="entry name" value="AB_hydrolase_fold"/>
</dbReference>
<evidence type="ECO:0008006" key="10">
    <source>
        <dbReference type="Google" id="ProtNLM"/>
    </source>
</evidence>
<evidence type="ECO:0000259" key="6">
    <source>
        <dbReference type="PROSITE" id="PS50137"/>
    </source>
</evidence>
<dbReference type="AlphaFoldDB" id="A0A1J9QGU7"/>
<dbReference type="InterPro" id="IPR000999">
    <property type="entry name" value="RNase_III_dom"/>
</dbReference>
<evidence type="ECO:0000313" key="8">
    <source>
        <dbReference type="EMBL" id="OJD15148.1"/>
    </source>
</evidence>
<keyword evidence="9" id="KW-1185">Reference proteome</keyword>
<evidence type="ECO:0000256" key="5">
    <source>
        <dbReference type="SAM" id="MobiDB-lite"/>
    </source>
</evidence>
<gene>
    <name evidence="8" type="ORF">AJ78_04573</name>
</gene>
<dbReference type="GO" id="GO:0052689">
    <property type="term" value="F:carboxylic ester hydrolase activity"/>
    <property type="evidence" value="ECO:0007669"/>
    <property type="project" value="TreeGrafter"/>
</dbReference>
<evidence type="ECO:0000259" key="7">
    <source>
        <dbReference type="PROSITE" id="PS50142"/>
    </source>
</evidence>
<dbReference type="SUPFAM" id="SSF54768">
    <property type="entry name" value="dsRNA-binding domain-like"/>
    <property type="match status" value="1"/>
</dbReference>
<feature type="domain" description="RNase III" evidence="7">
    <location>
        <begin position="136"/>
        <end position="252"/>
    </location>
</feature>
<feature type="region of interest" description="Disordered" evidence="5">
    <location>
        <begin position="1"/>
        <end position="49"/>
    </location>
</feature>
<dbReference type="CDD" id="cd00593">
    <property type="entry name" value="RIBOc"/>
    <property type="match status" value="1"/>
</dbReference>
<evidence type="ECO:0000256" key="3">
    <source>
        <dbReference type="ARBA" id="ARBA00022884"/>
    </source>
</evidence>
<dbReference type="EMBL" id="LGRN01000173">
    <property type="protein sequence ID" value="OJD15148.1"/>
    <property type="molecule type" value="Genomic_DNA"/>
</dbReference>
<dbReference type="GO" id="GO:0003723">
    <property type="term" value="F:RNA binding"/>
    <property type="evidence" value="ECO:0007669"/>
    <property type="project" value="UniProtKB-UniRule"/>
</dbReference>
<organism evidence="8 9">
    <name type="scientific">Emergomyces pasteurianus Ep9510</name>
    <dbReference type="NCBI Taxonomy" id="1447872"/>
    <lineage>
        <taxon>Eukaryota</taxon>
        <taxon>Fungi</taxon>
        <taxon>Dikarya</taxon>
        <taxon>Ascomycota</taxon>
        <taxon>Pezizomycotina</taxon>
        <taxon>Eurotiomycetes</taxon>
        <taxon>Eurotiomycetidae</taxon>
        <taxon>Onygenales</taxon>
        <taxon>Ajellomycetaceae</taxon>
        <taxon>Emergomyces</taxon>
    </lineage>
</organism>
<accession>A0A1J9QGU7</accession>
<comment type="similarity">
    <text evidence="1">Belongs to the AB hydrolase superfamily.</text>
</comment>
<keyword evidence="3 4" id="KW-0694">RNA-binding</keyword>
<comment type="caution">
    <text evidence="8">The sequence shown here is derived from an EMBL/GenBank/DDBJ whole genome shotgun (WGS) entry which is preliminary data.</text>
</comment>